<name>A0A263D591_9PSEU</name>
<dbReference type="PIRSF" id="PIRSF011396">
    <property type="entry name" value="Trp_halogenase"/>
    <property type="match status" value="1"/>
</dbReference>
<dbReference type="PANTHER" id="PTHR43747">
    <property type="entry name" value="FAD-BINDING PROTEIN"/>
    <property type="match status" value="1"/>
</dbReference>
<dbReference type="InterPro" id="IPR006905">
    <property type="entry name" value="Flavin_halogenase"/>
</dbReference>
<dbReference type="EMBL" id="NKYE01000004">
    <property type="protein sequence ID" value="OZM73593.1"/>
    <property type="molecule type" value="Genomic_DNA"/>
</dbReference>
<proteinExistence type="inferred from homology"/>
<dbReference type="InterPro" id="IPR033856">
    <property type="entry name" value="Trp_halogen"/>
</dbReference>
<dbReference type="Gene3D" id="3.50.50.60">
    <property type="entry name" value="FAD/NAD(P)-binding domain"/>
    <property type="match status" value="1"/>
</dbReference>
<dbReference type="GO" id="GO:0004497">
    <property type="term" value="F:monooxygenase activity"/>
    <property type="evidence" value="ECO:0007669"/>
    <property type="project" value="InterPro"/>
</dbReference>
<feature type="binding site" evidence="3">
    <location>
        <position position="354"/>
    </location>
    <ligand>
        <name>L-tryptophan</name>
        <dbReference type="ChEBI" id="CHEBI:57912"/>
    </ligand>
</feature>
<evidence type="ECO:0000256" key="2">
    <source>
        <dbReference type="PIRSR" id="PIRSR011396-1"/>
    </source>
</evidence>
<dbReference type="InParanoid" id="A0A263D591"/>
<feature type="binding site" evidence="3">
    <location>
        <position position="75"/>
    </location>
    <ligand>
        <name>7-chloro-L-tryptophan</name>
        <dbReference type="ChEBI" id="CHEBI:58713"/>
    </ligand>
</feature>
<comment type="caution">
    <text evidence="4">The sequence shown here is derived from an EMBL/GenBank/DDBJ whole genome shotgun (WGS) entry which is preliminary data.</text>
</comment>
<keyword evidence="3" id="KW-0274">FAD</keyword>
<dbReference type="RefSeq" id="WP_094862110.1">
    <property type="nucleotide sequence ID" value="NZ_NKYE01000004.1"/>
</dbReference>
<feature type="binding site" evidence="3">
    <location>
        <position position="345"/>
    </location>
    <ligand>
        <name>FAD</name>
        <dbReference type="ChEBI" id="CHEBI:57692"/>
    </ligand>
</feature>
<dbReference type="PANTHER" id="PTHR43747:SF4">
    <property type="entry name" value="FLAVIN-DEPENDENT TRYPTOPHAN HALOGENASE"/>
    <property type="match status" value="1"/>
</dbReference>
<keyword evidence="3" id="KW-0547">Nucleotide-binding</keyword>
<organism evidence="4 5">
    <name type="scientific">Amycolatopsis antarctica</name>
    <dbReference type="NCBI Taxonomy" id="1854586"/>
    <lineage>
        <taxon>Bacteria</taxon>
        <taxon>Bacillati</taxon>
        <taxon>Actinomycetota</taxon>
        <taxon>Actinomycetes</taxon>
        <taxon>Pseudonocardiales</taxon>
        <taxon>Pseudonocardiaceae</taxon>
        <taxon>Amycolatopsis</taxon>
    </lineage>
</organism>
<evidence type="ECO:0000313" key="4">
    <source>
        <dbReference type="EMBL" id="OZM73593.1"/>
    </source>
</evidence>
<dbReference type="Pfam" id="PF04820">
    <property type="entry name" value="Trp_halogenase"/>
    <property type="match status" value="1"/>
</dbReference>
<protein>
    <submittedName>
        <fullName evidence="4">Tryptophan halogenase</fullName>
    </submittedName>
</protein>
<dbReference type="Proteomes" id="UP000242444">
    <property type="component" value="Unassembled WGS sequence"/>
</dbReference>
<evidence type="ECO:0000256" key="3">
    <source>
        <dbReference type="PIRSR" id="PIRSR011396-2"/>
    </source>
</evidence>
<comment type="similarity">
    <text evidence="1">Belongs to the flavin-dependent halogenase family. Bacterial tryptophan halogenase subfamily.</text>
</comment>
<dbReference type="OrthoDB" id="8868802at2"/>
<feature type="binding site" evidence="3">
    <location>
        <begin position="10"/>
        <end position="13"/>
    </location>
    <ligand>
        <name>FAD</name>
        <dbReference type="ChEBI" id="CHEBI:57692"/>
    </ligand>
</feature>
<feature type="active site" evidence="2">
    <location>
        <position position="75"/>
    </location>
</feature>
<keyword evidence="5" id="KW-1185">Reference proteome</keyword>
<dbReference type="InterPro" id="IPR050816">
    <property type="entry name" value="Flavin-dep_Halogenase_NPB"/>
</dbReference>
<feature type="binding site" evidence="3">
    <location>
        <position position="358"/>
    </location>
    <ligand>
        <name>FAD</name>
        <dbReference type="ChEBI" id="CHEBI:57692"/>
    </ligand>
</feature>
<evidence type="ECO:0000256" key="1">
    <source>
        <dbReference type="ARBA" id="ARBA00038396"/>
    </source>
</evidence>
<dbReference type="InterPro" id="IPR036188">
    <property type="entry name" value="FAD/NAD-bd_sf"/>
</dbReference>
<keyword evidence="3" id="KW-0285">Flavoprotein</keyword>
<accession>A0A263D591</accession>
<dbReference type="AlphaFoldDB" id="A0A263D591"/>
<gene>
    <name evidence="4" type="ORF">CFN78_08655</name>
</gene>
<evidence type="ECO:0000313" key="5">
    <source>
        <dbReference type="Proteomes" id="UP000242444"/>
    </source>
</evidence>
<feature type="binding site" evidence="3">
    <location>
        <position position="195"/>
    </location>
    <ligand>
        <name>FAD</name>
        <dbReference type="ChEBI" id="CHEBI:57692"/>
    </ligand>
</feature>
<sequence length="512" mass="57857">MIGSVVIVGGGTAGWMTATYLKAAFGERIGVTLVESEQVSRIGVGEATFSTLRHFFDYLGLDEADWLPKCAGGYKLGIRFENWSKPGEHFYHPFERLRTVDGFTMADWWLELGDRSMPFDRQCFITTALCDNKRSPRMMDGSLFAAGLDGSLGKSTLEEQRAQFPYAYHFDADAVAQYLAKYGTDRGVRHIVDNVENVGQDERGWITHVDTKSHGKIEGDLFIDCTGFRGMLINQTMGGEFDSFSDVLPNNRAVALRVPREEATEMNPYTTATAMSAGWMWTIPLFRRNGNGYVYSDQFITPEEAEQELRDAVAPGRDDLQANHIRMRIGRNKQSWVKNCVAIGLSSAFVEPLESTGIFFIQHAVEQLVKHFPDERWDPRLMRDYNDRVGHVVDGVKEFLVLHYKSAQREDTPYWKEAKIREMPAGLAERLELSGSHLLDDETIYPRYHGFENYSWNAMNLGLGNIPPRARPAIKHLDPANARREFANLKAEGEAMVAALPSCYEYLASIND</sequence>
<reference evidence="4 5" key="1">
    <citation type="submission" date="2017-07" db="EMBL/GenBank/DDBJ databases">
        <title>Amycolatopsis antarcticus sp. nov., isolated from the surface of an Antarcticus brown macroalga.</title>
        <authorList>
            <person name="Wang J."/>
            <person name="Leiva S."/>
            <person name="Huang J."/>
            <person name="Huang Y."/>
        </authorList>
    </citation>
    <scope>NUCLEOTIDE SEQUENCE [LARGE SCALE GENOMIC DNA]</scope>
    <source>
        <strain evidence="4 5">AU-G6</strain>
    </source>
</reference>
<dbReference type="GO" id="GO:0000166">
    <property type="term" value="F:nucleotide binding"/>
    <property type="evidence" value="ECO:0007669"/>
    <property type="project" value="UniProtKB-KW"/>
</dbReference>
<dbReference type="SUPFAM" id="SSF51905">
    <property type="entry name" value="FAD/NAD(P)-binding domain"/>
    <property type="match status" value="1"/>
</dbReference>